<keyword evidence="2" id="KW-0378">Hydrolase</keyword>
<dbReference type="PANTHER" id="PTHR43674:SF16">
    <property type="entry name" value="CARBON-NITROGEN FAMILY, PUTATIVE (AFU_ORTHOLOGUE AFUA_5G02350)-RELATED"/>
    <property type="match status" value="1"/>
</dbReference>
<reference evidence="4 5" key="1">
    <citation type="submission" date="2021-03" db="EMBL/GenBank/DDBJ databases">
        <title>Genomic Encyclopedia of Type Strains, Phase IV (KMG-IV): sequencing the most valuable type-strain genomes for metagenomic binning, comparative biology and taxonomic classification.</title>
        <authorList>
            <person name="Goeker M."/>
        </authorList>
    </citation>
    <scope>NUCLEOTIDE SEQUENCE [LARGE SCALE GENOMIC DNA]</scope>
    <source>
        <strain evidence="4 5">DSM 1289</strain>
    </source>
</reference>
<protein>
    <submittedName>
        <fullName evidence="4">Amidohydrolase</fullName>
    </submittedName>
</protein>
<sequence length="326" mass="37156">MGRFLNVGIIQMPVDHDTAVNLRYIEKKTNELMSAYHKPELIVGVECIESFTPQYIPGSMTEFFSGIAKKHGIYFIPGSMYEKHDDLPKGKFYNSAPIFNPNGELIDVYRKMAPWRPSEDLAEPGKKYVVFDIPEKDTKVGVQICYDLNFPEISRNETLMGAEVLVKLTLDPQELYGLNKNVHFTRALENQAFLVSTNCVGFFNGAHLYGNSLVVNPEGQLLWEAGQTETICTVTLDLDLVRRSREYGTMFLDHYLQHLRDYNFPMPYADDITSAPIFKGLRKTPTNIDEYEADVKPVGVCEIGNRNEVDIDFNKLEKNLEDFLGK</sequence>
<evidence type="ECO:0000259" key="3">
    <source>
        <dbReference type="PROSITE" id="PS50263"/>
    </source>
</evidence>
<evidence type="ECO:0000256" key="1">
    <source>
        <dbReference type="ARBA" id="ARBA00010613"/>
    </source>
</evidence>
<dbReference type="EMBL" id="JAGGJX010000005">
    <property type="protein sequence ID" value="MBP1855892.1"/>
    <property type="molecule type" value="Genomic_DNA"/>
</dbReference>
<dbReference type="PANTHER" id="PTHR43674">
    <property type="entry name" value="NITRILASE C965.09-RELATED"/>
    <property type="match status" value="1"/>
</dbReference>
<feature type="domain" description="CN hydrolase" evidence="3">
    <location>
        <begin position="5"/>
        <end position="238"/>
    </location>
</feature>
<gene>
    <name evidence="4" type="ORF">J2Z43_002293</name>
</gene>
<evidence type="ECO:0000256" key="2">
    <source>
        <dbReference type="ARBA" id="ARBA00022801"/>
    </source>
</evidence>
<dbReference type="Pfam" id="PF00795">
    <property type="entry name" value="CN_hydrolase"/>
    <property type="match status" value="1"/>
</dbReference>
<proteinExistence type="inferred from homology"/>
<dbReference type="InterPro" id="IPR050345">
    <property type="entry name" value="Aliph_Amidase/BUP"/>
</dbReference>
<dbReference type="InterPro" id="IPR001110">
    <property type="entry name" value="UPF0012_CS"/>
</dbReference>
<dbReference type="SUPFAM" id="SSF56317">
    <property type="entry name" value="Carbon-nitrogen hydrolase"/>
    <property type="match status" value="1"/>
</dbReference>
<dbReference type="RefSeq" id="WP_209457284.1">
    <property type="nucleotide sequence ID" value="NZ_BAAACS010000019.1"/>
</dbReference>
<name>A0ABS4ED60_9FIRM</name>
<dbReference type="CDD" id="cd07197">
    <property type="entry name" value="nitrilase"/>
    <property type="match status" value="1"/>
</dbReference>
<comment type="similarity">
    <text evidence="1">Belongs to the carbon-nitrogen hydrolase superfamily. NIT1/NIT2 family.</text>
</comment>
<dbReference type="Proteomes" id="UP000767291">
    <property type="component" value="Unassembled WGS sequence"/>
</dbReference>
<dbReference type="InterPro" id="IPR036526">
    <property type="entry name" value="C-N_Hydrolase_sf"/>
</dbReference>
<dbReference type="PROSITE" id="PS50263">
    <property type="entry name" value="CN_HYDROLASE"/>
    <property type="match status" value="1"/>
</dbReference>
<evidence type="ECO:0000313" key="4">
    <source>
        <dbReference type="EMBL" id="MBP1855892.1"/>
    </source>
</evidence>
<dbReference type="Gene3D" id="3.60.110.10">
    <property type="entry name" value="Carbon-nitrogen hydrolase"/>
    <property type="match status" value="1"/>
</dbReference>
<organism evidence="4 5">
    <name type="scientific">Metaclostridioides mangenotii</name>
    <dbReference type="NCBI Taxonomy" id="1540"/>
    <lineage>
        <taxon>Bacteria</taxon>
        <taxon>Bacillati</taxon>
        <taxon>Bacillota</taxon>
        <taxon>Clostridia</taxon>
        <taxon>Peptostreptococcales</taxon>
        <taxon>Peptostreptococcaceae</taxon>
        <taxon>Metaclostridioides</taxon>
    </lineage>
</organism>
<dbReference type="PROSITE" id="PS01227">
    <property type="entry name" value="UPF0012"/>
    <property type="match status" value="1"/>
</dbReference>
<keyword evidence="5" id="KW-1185">Reference proteome</keyword>
<accession>A0ABS4ED60</accession>
<comment type="caution">
    <text evidence="4">The sequence shown here is derived from an EMBL/GenBank/DDBJ whole genome shotgun (WGS) entry which is preliminary data.</text>
</comment>
<dbReference type="InterPro" id="IPR003010">
    <property type="entry name" value="C-N_Hydrolase"/>
</dbReference>
<evidence type="ECO:0000313" key="5">
    <source>
        <dbReference type="Proteomes" id="UP000767291"/>
    </source>
</evidence>